<feature type="transmembrane region" description="Helical" evidence="1">
    <location>
        <begin position="57"/>
        <end position="79"/>
    </location>
</feature>
<dbReference type="PROSITE" id="PS51257">
    <property type="entry name" value="PROKAR_LIPOPROTEIN"/>
    <property type="match status" value="1"/>
</dbReference>
<keyword evidence="1" id="KW-0472">Membrane</keyword>
<evidence type="ECO:0000256" key="1">
    <source>
        <dbReference type="SAM" id="Phobius"/>
    </source>
</evidence>
<protein>
    <submittedName>
        <fullName evidence="3">NADH dehydrogenase subunit 4L</fullName>
    </submittedName>
</protein>
<dbReference type="WBParaSite" id="nRc.2.0.1.t31523-RA">
    <property type="protein sequence ID" value="nRc.2.0.1.t31523-RA"/>
    <property type="gene ID" value="nRc.2.0.1.g31523"/>
</dbReference>
<name>A0A915K0Z7_ROMCU</name>
<dbReference type="Proteomes" id="UP000887565">
    <property type="component" value="Unplaced"/>
</dbReference>
<reference evidence="3" key="1">
    <citation type="submission" date="2022-11" db="UniProtKB">
        <authorList>
            <consortium name="WormBaseParasite"/>
        </authorList>
    </citation>
    <scope>IDENTIFICATION</scope>
</reference>
<sequence length="88" mass="8693">MRAILAGGAAPSMGQVVITIFGCEVMVLMVAATGVLVAGVSMIVVEGTHLEAMVSNDAIVMVAVSAFIVVGVSTSMGGARGNRALNSG</sequence>
<accession>A0A915K0Z7</accession>
<proteinExistence type="predicted"/>
<evidence type="ECO:0000313" key="3">
    <source>
        <dbReference type="WBParaSite" id="nRc.2.0.1.t31523-RA"/>
    </source>
</evidence>
<keyword evidence="2" id="KW-1185">Reference proteome</keyword>
<keyword evidence="1" id="KW-1133">Transmembrane helix</keyword>
<organism evidence="2 3">
    <name type="scientific">Romanomermis culicivorax</name>
    <name type="common">Nematode worm</name>
    <dbReference type="NCBI Taxonomy" id="13658"/>
    <lineage>
        <taxon>Eukaryota</taxon>
        <taxon>Metazoa</taxon>
        <taxon>Ecdysozoa</taxon>
        <taxon>Nematoda</taxon>
        <taxon>Enoplea</taxon>
        <taxon>Dorylaimia</taxon>
        <taxon>Mermithida</taxon>
        <taxon>Mermithoidea</taxon>
        <taxon>Mermithidae</taxon>
        <taxon>Romanomermis</taxon>
    </lineage>
</organism>
<dbReference type="AlphaFoldDB" id="A0A915K0Z7"/>
<evidence type="ECO:0000313" key="2">
    <source>
        <dbReference type="Proteomes" id="UP000887565"/>
    </source>
</evidence>
<keyword evidence="1" id="KW-0812">Transmembrane</keyword>
<feature type="transmembrane region" description="Helical" evidence="1">
    <location>
        <begin position="24"/>
        <end position="45"/>
    </location>
</feature>